<dbReference type="EMBL" id="JAQQEZ010000056">
    <property type="protein sequence ID" value="MFM0007257.1"/>
    <property type="molecule type" value="Genomic_DNA"/>
</dbReference>
<proteinExistence type="predicted"/>
<dbReference type="Proteomes" id="UP001629230">
    <property type="component" value="Unassembled WGS sequence"/>
</dbReference>
<dbReference type="RefSeq" id="WP_408181836.1">
    <property type="nucleotide sequence ID" value="NZ_JAQQEZ010000056.1"/>
</dbReference>
<reference evidence="1 2" key="1">
    <citation type="journal article" date="2024" name="Chem. Sci.">
        <title>Discovery of megapolipeptins by genome mining of a Burkholderiales bacteria collection.</title>
        <authorList>
            <person name="Paulo B.S."/>
            <person name="Recchia M.J.J."/>
            <person name="Lee S."/>
            <person name="Fergusson C.H."/>
            <person name="Romanowski S.B."/>
            <person name="Hernandez A."/>
            <person name="Krull N."/>
            <person name="Liu D.Y."/>
            <person name="Cavanagh H."/>
            <person name="Bos A."/>
            <person name="Gray C.A."/>
            <person name="Murphy B.T."/>
            <person name="Linington R.G."/>
            <person name="Eustaquio A.S."/>
        </authorList>
    </citation>
    <scope>NUCLEOTIDE SEQUENCE [LARGE SCALE GENOMIC DNA]</scope>
    <source>
        <strain evidence="1 2">RL17-350-BIC-A</strain>
    </source>
</reference>
<comment type="caution">
    <text evidence="1">The sequence shown here is derived from an EMBL/GenBank/DDBJ whole genome shotgun (WGS) entry which is preliminary data.</text>
</comment>
<sequence length="272" mass="30857">MHFCFNELKALSEVDKAAIDLDINQVESDHRQSAPDGSQSTTIKLLSWNKNRICDSDLKSAGWKRPKNAAPVTHIEPDFWIDTQDEQILTKEQVRKRGFEIGPSTSLRMIRTQSIIRSCPDGKRDFVIYILKLRNRRGGLVVDLKTALDRWIDYESPDMHSTDRSRKRNSLEKFLYDRGILANKQTFTKELQFIGHATKTDYIGEESQFFYALPVIGKPGCGFPSDPLTKRKQLLEWEKSMQSAANPVSANSRSITASATIQPLSPIDAIAL</sequence>
<protein>
    <submittedName>
        <fullName evidence="1">Uncharacterized protein</fullName>
    </submittedName>
</protein>
<organism evidence="1 2">
    <name type="scientific">Paraburkholderia dipogonis</name>
    <dbReference type="NCBI Taxonomy" id="1211383"/>
    <lineage>
        <taxon>Bacteria</taxon>
        <taxon>Pseudomonadati</taxon>
        <taxon>Pseudomonadota</taxon>
        <taxon>Betaproteobacteria</taxon>
        <taxon>Burkholderiales</taxon>
        <taxon>Burkholderiaceae</taxon>
        <taxon>Paraburkholderia</taxon>
    </lineage>
</organism>
<gene>
    <name evidence="1" type="ORF">PQR57_40675</name>
</gene>
<keyword evidence="2" id="KW-1185">Reference proteome</keyword>
<evidence type="ECO:0000313" key="2">
    <source>
        <dbReference type="Proteomes" id="UP001629230"/>
    </source>
</evidence>
<name>A0ABW9B3B9_9BURK</name>
<accession>A0ABW9B3B9</accession>
<evidence type="ECO:0000313" key="1">
    <source>
        <dbReference type="EMBL" id="MFM0007257.1"/>
    </source>
</evidence>